<feature type="chain" id="PRO_5018022311" description="histidine kinase" evidence="14">
    <location>
        <begin position="28"/>
        <end position="1389"/>
    </location>
</feature>
<dbReference type="SUPFAM" id="SSF63829">
    <property type="entry name" value="Calcium-dependent phosphotriesterase"/>
    <property type="match status" value="3"/>
</dbReference>
<dbReference type="Gene3D" id="3.30.565.10">
    <property type="entry name" value="Histidine kinase-like ATPase, C-terminal domain"/>
    <property type="match status" value="1"/>
</dbReference>
<evidence type="ECO:0000256" key="3">
    <source>
        <dbReference type="ARBA" id="ARBA00022553"/>
    </source>
</evidence>
<dbReference type="InterPro" id="IPR011110">
    <property type="entry name" value="Reg_prop"/>
</dbReference>
<evidence type="ECO:0000256" key="11">
    <source>
        <dbReference type="ARBA" id="ARBA00023163"/>
    </source>
</evidence>
<accession>A0A3P1BA61</accession>
<dbReference type="PROSITE" id="PS50109">
    <property type="entry name" value="HIS_KIN"/>
    <property type="match status" value="1"/>
</dbReference>
<dbReference type="GO" id="GO:0005524">
    <property type="term" value="F:ATP binding"/>
    <property type="evidence" value="ECO:0007669"/>
    <property type="project" value="UniProtKB-KW"/>
</dbReference>
<keyword evidence="13" id="KW-1133">Transmembrane helix</keyword>
<dbReference type="PRINTS" id="PR00344">
    <property type="entry name" value="BCTRLSENSOR"/>
</dbReference>
<evidence type="ECO:0000259" key="15">
    <source>
        <dbReference type="PROSITE" id="PS01124"/>
    </source>
</evidence>
<dbReference type="PANTHER" id="PTHR43547">
    <property type="entry name" value="TWO-COMPONENT HISTIDINE KINASE"/>
    <property type="match status" value="1"/>
</dbReference>
<dbReference type="InterPro" id="IPR013783">
    <property type="entry name" value="Ig-like_fold"/>
</dbReference>
<keyword evidence="9" id="KW-0805">Transcription regulation</keyword>
<keyword evidence="13" id="KW-0812">Transmembrane</keyword>
<dbReference type="InterPro" id="IPR018062">
    <property type="entry name" value="HTH_AraC-typ_CS"/>
</dbReference>
<dbReference type="InterPro" id="IPR003661">
    <property type="entry name" value="HisK_dim/P_dom"/>
</dbReference>
<dbReference type="PANTHER" id="PTHR43547:SF2">
    <property type="entry name" value="HYBRID SIGNAL TRANSDUCTION HISTIDINE KINASE C"/>
    <property type="match status" value="1"/>
</dbReference>
<dbReference type="Pfam" id="PF00072">
    <property type="entry name" value="Response_reg"/>
    <property type="match status" value="1"/>
</dbReference>
<dbReference type="GO" id="GO:0000155">
    <property type="term" value="F:phosphorelay sensor kinase activity"/>
    <property type="evidence" value="ECO:0007669"/>
    <property type="project" value="InterPro"/>
</dbReference>
<evidence type="ECO:0000259" key="17">
    <source>
        <dbReference type="PROSITE" id="PS50110"/>
    </source>
</evidence>
<dbReference type="Gene3D" id="3.40.50.2300">
    <property type="match status" value="1"/>
</dbReference>
<keyword evidence="13" id="KW-0472">Membrane</keyword>
<dbReference type="InterPro" id="IPR003594">
    <property type="entry name" value="HATPase_dom"/>
</dbReference>
<dbReference type="CDD" id="cd00082">
    <property type="entry name" value="HisKA"/>
    <property type="match status" value="1"/>
</dbReference>
<keyword evidence="10" id="KW-0238">DNA-binding</keyword>
<dbReference type="SMART" id="SM00448">
    <property type="entry name" value="REC"/>
    <property type="match status" value="1"/>
</dbReference>
<evidence type="ECO:0000259" key="16">
    <source>
        <dbReference type="PROSITE" id="PS50109"/>
    </source>
</evidence>
<keyword evidence="19" id="KW-1185">Reference proteome</keyword>
<dbReference type="PROSITE" id="PS00041">
    <property type="entry name" value="HTH_ARAC_FAMILY_1"/>
    <property type="match status" value="1"/>
</dbReference>
<feature type="domain" description="Response regulatory" evidence="17">
    <location>
        <begin position="1136"/>
        <end position="1251"/>
    </location>
</feature>
<dbReference type="SUPFAM" id="SSF52172">
    <property type="entry name" value="CheY-like"/>
    <property type="match status" value="1"/>
</dbReference>
<feature type="signal peptide" evidence="14">
    <location>
        <begin position="1"/>
        <end position="27"/>
    </location>
</feature>
<dbReference type="SMART" id="SM00387">
    <property type="entry name" value="HATPase_c"/>
    <property type="match status" value="1"/>
</dbReference>
<dbReference type="SMART" id="SM00342">
    <property type="entry name" value="HTH_ARAC"/>
    <property type="match status" value="1"/>
</dbReference>
<dbReference type="EC" id="2.7.13.3" evidence="2"/>
<dbReference type="Gene3D" id="2.130.10.10">
    <property type="entry name" value="YVTN repeat-like/Quinoprotein amine dehydrogenase"/>
    <property type="match status" value="2"/>
</dbReference>
<evidence type="ECO:0000313" key="19">
    <source>
        <dbReference type="Proteomes" id="UP000271925"/>
    </source>
</evidence>
<dbReference type="Proteomes" id="UP000271925">
    <property type="component" value="Unassembled WGS sequence"/>
</dbReference>
<dbReference type="OrthoDB" id="9797097at2"/>
<dbReference type="SUPFAM" id="SSF46689">
    <property type="entry name" value="Homeodomain-like"/>
    <property type="match status" value="1"/>
</dbReference>
<evidence type="ECO:0000256" key="1">
    <source>
        <dbReference type="ARBA" id="ARBA00000085"/>
    </source>
</evidence>
<dbReference type="Pfam" id="PF12833">
    <property type="entry name" value="HTH_18"/>
    <property type="match status" value="1"/>
</dbReference>
<dbReference type="PROSITE" id="PS50110">
    <property type="entry name" value="RESPONSE_REGULATORY"/>
    <property type="match status" value="1"/>
</dbReference>
<dbReference type="InterPro" id="IPR015943">
    <property type="entry name" value="WD40/YVTN_repeat-like_dom_sf"/>
</dbReference>
<dbReference type="Gene3D" id="1.10.10.60">
    <property type="entry name" value="Homeodomain-like"/>
    <property type="match status" value="1"/>
</dbReference>
<dbReference type="Pfam" id="PF07495">
    <property type="entry name" value="Y_Y_Y"/>
    <property type="match status" value="1"/>
</dbReference>
<feature type="domain" description="Histidine kinase" evidence="16">
    <location>
        <begin position="861"/>
        <end position="1088"/>
    </location>
</feature>
<dbReference type="InterPro" id="IPR036890">
    <property type="entry name" value="HATPase_C_sf"/>
</dbReference>
<dbReference type="Gene3D" id="1.10.287.130">
    <property type="match status" value="1"/>
</dbReference>
<dbReference type="InterPro" id="IPR011123">
    <property type="entry name" value="Y_Y_Y"/>
</dbReference>
<keyword evidence="3 12" id="KW-0597">Phosphoprotein</keyword>
<dbReference type="InterPro" id="IPR018060">
    <property type="entry name" value="HTH_AraC"/>
</dbReference>
<dbReference type="SMART" id="SM00388">
    <property type="entry name" value="HisKA"/>
    <property type="match status" value="1"/>
</dbReference>
<feature type="domain" description="HTH araC/xylS-type" evidence="15">
    <location>
        <begin position="1283"/>
        <end position="1382"/>
    </location>
</feature>
<evidence type="ECO:0000256" key="8">
    <source>
        <dbReference type="ARBA" id="ARBA00023012"/>
    </source>
</evidence>
<dbReference type="InterPro" id="IPR001789">
    <property type="entry name" value="Sig_transdc_resp-reg_receiver"/>
</dbReference>
<feature type="transmembrane region" description="Helical" evidence="13">
    <location>
        <begin position="807"/>
        <end position="829"/>
    </location>
</feature>
<evidence type="ECO:0000256" key="14">
    <source>
        <dbReference type="SAM" id="SignalP"/>
    </source>
</evidence>
<keyword evidence="5" id="KW-0547">Nucleotide-binding</keyword>
<keyword evidence="6" id="KW-0418">Kinase</keyword>
<dbReference type="SUPFAM" id="SSF47384">
    <property type="entry name" value="Homodimeric domain of signal transducing histidine kinase"/>
    <property type="match status" value="1"/>
</dbReference>
<evidence type="ECO:0000256" key="2">
    <source>
        <dbReference type="ARBA" id="ARBA00012438"/>
    </source>
</evidence>
<evidence type="ECO:0000313" key="18">
    <source>
        <dbReference type="EMBL" id="RRA97976.1"/>
    </source>
</evidence>
<dbReference type="InterPro" id="IPR004358">
    <property type="entry name" value="Sig_transdc_His_kin-like_C"/>
</dbReference>
<dbReference type="FunFam" id="1.10.287.130:FF:000045">
    <property type="entry name" value="Two-component system sensor histidine kinase/response regulator"/>
    <property type="match status" value="1"/>
</dbReference>
<keyword evidence="7" id="KW-0067">ATP-binding</keyword>
<dbReference type="FunFam" id="3.30.565.10:FF:000037">
    <property type="entry name" value="Hybrid sensor histidine kinase/response regulator"/>
    <property type="match status" value="1"/>
</dbReference>
<evidence type="ECO:0000256" key="6">
    <source>
        <dbReference type="ARBA" id="ARBA00022777"/>
    </source>
</evidence>
<dbReference type="Pfam" id="PF00512">
    <property type="entry name" value="HisKA"/>
    <property type="match status" value="1"/>
</dbReference>
<evidence type="ECO:0000256" key="9">
    <source>
        <dbReference type="ARBA" id="ARBA00023015"/>
    </source>
</evidence>
<dbReference type="InterPro" id="IPR011006">
    <property type="entry name" value="CheY-like_superfamily"/>
</dbReference>
<gene>
    <name evidence="18" type="ORF">EHT25_30355</name>
</gene>
<dbReference type="Pfam" id="PF02518">
    <property type="entry name" value="HATPase_c"/>
    <property type="match status" value="1"/>
</dbReference>
<dbReference type="EMBL" id="RQJO01000016">
    <property type="protein sequence ID" value="RRA97976.1"/>
    <property type="molecule type" value="Genomic_DNA"/>
</dbReference>
<feature type="modified residue" description="4-aspartylphosphate" evidence="12">
    <location>
        <position position="1184"/>
    </location>
</feature>
<protein>
    <recommendedName>
        <fullName evidence="2">histidine kinase</fullName>
        <ecNumber evidence="2">2.7.13.3</ecNumber>
    </recommendedName>
</protein>
<comment type="catalytic activity">
    <reaction evidence="1">
        <text>ATP + protein L-histidine = ADP + protein N-phospho-L-histidine.</text>
        <dbReference type="EC" id="2.7.13.3"/>
    </reaction>
</comment>
<evidence type="ECO:0000256" key="5">
    <source>
        <dbReference type="ARBA" id="ARBA00022741"/>
    </source>
</evidence>
<dbReference type="InterPro" id="IPR036097">
    <property type="entry name" value="HisK_dim/P_sf"/>
</dbReference>
<evidence type="ECO:0000256" key="7">
    <source>
        <dbReference type="ARBA" id="ARBA00022840"/>
    </source>
</evidence>
<keyword evidence="14" id="KW-0732">Signal</keyword>
<keyword evidence="8" id="KW-0902">Two-component regulatory system</keyword>
<dbReference type="SUPFAM" id="SSF55874">
    <property type="entry name" value="ATPase domain of HSP90 chaperone/DNA topoisomerase II/histidine kinase"/>
    <property type="match status" value="1"/>
</dbReference>
<dbReference type="GO" id="GO:0043565">
    <property type="term" value="F:sequence-specific DNA binding"/>
    <property type="evidence" value="ECO:0007669"/>
    <property type="project" value="InterPro"/>
</dbReference>
<comment type="caution">
    <text evidence="18">The sequence shown here is derived from an EMBL/GenBank/DDBJ whole genome shotgun (WGS) entry which is preliminary data.</text>
</comment>
<sequence>MKEVMKRLKTWLMLGLCCLGIFHLLRAADTPALVIKSEKVVRPDVLFERFTSNRNGLPDNRIRSIYQDSNGFLWVGTMNGLCKYDGYTFKKYYKSKKANSISGNWANAICEDDAHNLWIGTLEGLNYFDTKQEKFIPFSSLVSDQSVAFYQEILTLLIDKTGKLWIGTKKGLASYDPIRKQFKTFPNYPFNTHISRIIQSEGDAIWIATNDGVVRYHYKTDRYENYKLDVKPNAYGERLWALLEHNRHVYIATAANGLLKLSYDAAQQRYGAVKPVNLFNRQTENLSNTQIFDICRSKTNDIWLATARGLAKIEQPEGEFPQLLFYKNNPTNSHSLSENMVFKVFIDKTDVLWCGTEMGLNKLDLNTLPFHYYSFTNYQNQDQIRSIYTPDGRMIYFGTAKSGFYTYDARSNLTKSYQYQPEHSLLNANRSVFIDNGIAWIGTLGGLIRLTDKPELVEELRGMAVFAFLKDSKENFWIGTNKGLFLIQKNGSKSRFLPQNNRVGSIRSRFIRSLYEDHQGRIWVGFDDKGITCFDPAIGLFTDLFDTNTTTKFIGSTVLSITEYPRNTLWVGSESGLNKLVLQRSRNGRIIGAVKTYVEEDGLADKSVNGIIRDDDGFLWLTTIKGLVRFDPRREQFHHFLTSLNFSPSCFHKLPDNQFVIGAADGFVCFNPKAISRDNYPPDVVLTDLKLFNKDVTINTEFNAEIILNQSIASTEAITLGYKNNVFTFGFAGLHYSVPENNRYAYKMDGFDQDWVYTGATNRSATYTNLNPGTYLFKVKSANSFGKWNNRPRIIKVTILPPPWKTWWAITGYILVFNLLLFIFIRYIIVQSKQKQQIRFHQLEREQLETLNKMKLSFFTDISHEFRTPLSLIVGPVEDLLTYGQTSPSVKQKLQLVFRNCKKMLSLVDELMTFQKLDQGKLRLSFAEINTVPFIEEITANFNELADHKKINFRVYSESDNYPVAIDTGKMEMVMNNLLSNAFKFTPVGGSIRVVMDTVSELTGAMVPNKNEDNGWFRIAINDNGKGMNQREIEHIFERFFQADPTRTGSGVGLSLSKNIVELHDGTITVESEPDVSTTFTIYLPLMDGYQLAEKPVDQSGSESQFVVEEPKKSDQMVTVPLMNKLLDEDENEKPTLLLVDDNYEVLEFLDLLFRDDYQTLKAENGEEALAIIRKREPDLIISDVVMPVMDGIELCRIVKGQVSTLHIPVILLTARSTVEDAIKGIEWGADDYVPKPFRPDYLRIRVEKLIEKQRKLLEKLRSNAILMPDDLSHNPLDDVFLQKVIGCIKQNMGNEEFSVEELGTQVGMSRSNLFRRIKAITGQTPVEIVCYVRLKHSMELLLGRKLNVSEIAYEVGFKSSSSFSKSFKKQFGKSPSDYLNDILANKLN</sequence>
<evidence type="ECO:0000256" key="13">
    <source>
        <dbReference type="SAM" id="Phobius"/>
    </source>
</evidence>
<dbReference type="InterPro" id="IPR009057">
    <property type="entry name" value="Homeodomain-like_sf"/>
</dbReference>
<proteinExistence type="predicted"/>
<dbReference type="GO" id="GO:0003700">
    <property type="term" value="F:DNA-binding transcription factor activity"/>
    <property type="evidence" value="ECO:0007669"/>
    <property type="project" value="InterPro"/>
</dbReference>
<dbReference type="FunFam" id="2.60.40.10:FF:000791">
    <property type="entry name" value="Two-component system sensor histidine kinase/response regulator"/>
    <property type="match status" value="1"/>
</dbReference>
<dbReference type="Gene3D" id="2.60.40.10">
    <property type="entry name" value="Immunoglobulins"/>
    <property type="match status" value="1"/>
</dbReference>
<dbReference type="CDD" id="cd00075">
    <property type="entry name" value="HATPase"/>
    <property type="match status" value="1"/>
</dbReference>
<reference evidence="18 19" key="1">
    <citation type="submission" date="2018-11" db="EMBL/GenBank/DDBJ databases">
        <authorList>
            <person name="Zhou Z."/>
            <person name="Wang G."/>
        </authorList>
    </citation>
    <scope>NUCLEOTIDE SEQUENCE [LARGE SCALE GENOMIC DNA]</scope>
    <source>
        <strain evidence="18 19">KCTC52004</strain>
    </source>
</reference>
<dbReference type="InterPro" id="IPR005467">
    <property type="entry name" value="His_kinase_dom"/>
</dbReference>
<evidence type="ECO:0000256" key="4">
    <source>
        <dbReference type="ARBA" id="ARBA00022679"/>
    </source>
</evidence>
<dbReference type="Pfam" id="PF07494">
    <property type="entry name" value="Reg_prop"/>
    <property type="match status" value="3"/>
</dbReference>
<dbReference type="PROSITE" id="PS01124">
    <property type="entry name" value="HTH_ARAC_FAMILY_2"/>
    <property type="match status" value="1"/>
</dbReference>
<evidence type="ECO:0000256" key="12">
    <source>
        <dbReference type="PROSITE-ProRule" id="PRU00169"/>
    </source>
</evidence>
<organism evidence="18 19">
    <name type="scientific">Larkinella rosea</name>
    <dbReference type="NCBI Taxonomy" id="2025312"/>
    <lineage>
        <taxon>Bacteria</taxon>
        <taxon>Pseudomonadati</taxon>
        <taxon>Bacteroidota</taxon>
        <taxon>Cytophagia</taxon>
        <taxon>Cytophagales</taxon>
        <taxon>Spirosomataceae</taxon>
        <taxon>Larkinella</taxon>
    </lineage>
</organism>
<keyword evidence="4" id="KW-0808">Transferase</keyword>
<name>A0A3P1BA61_9BACT</name>
<keyword evidence="11" id="KW-0804">Transcription</keyword>
<evidence type="ECO:0000256" key="10">
    <source>
        <dbReference type="ARBA" id="ARBA00023125"/>
    </source>
</evidence>